<evidence type="ECO:0000313" key="2">
    <source>
        <dbReference type="Proteomes" id="UP001234297"/>
    </source>
</evidence>
<evidence type="ECO:0000313" key="1">
    <source>
        <dbReference type="EMBL" id="KAJ8628949.1"/>
    </source>
</evidence>
<protein>
    <submittedName>
        <fullName evidence="1">Uncharacterized protein</fullName>
    </submittedName>
</protein>
<comment type="caution">
    <text evidence="1">The sequence shown here is derived from an EMBL/GenBank/DDBJ whole genome shotgun (WGS) entry which is preliminary data.</text>
</comment>
<organism evidence="1 2">
    <name type="scientific">Persea americana</name>
    <name type="common">Avocado</name>
    <dbReference type="NCBI Taxonomy" id="3435"/>
    <lineage>
        <taxon>Eukaryota</taxon>
        <taxon>Viridiplantae</taxon>
        <taxon>Streptophyta</taxon>
        <taxon>Embryophyta</taxon>
        <taxon>Tracheophyta</taxon>
        <taxon>Spermatophyta</taxon>
        <taxon>Magnoliopsida</taxon>
        <taxon>Magnoliidae</taxon>
        <taxon>Laurales</taxon>
        <taxon>Lauraceae</taxon>
        <taxon>Persea</taxon>
    </lineage>
</organism>
<accession>A0ACC2L7D5</accession>
<sequence>MGSDKAISLEQIKNESVDLERIPIDEVFEQLKCTKEGLTSDEGANRLQIFGPNKLEEKKVATVIAVYANWEFARIKGVGWGWAGVVWLYSVVFYVPLDVIKFAVRYALSGKAWDTLIENRTAFTSKKDYGREEREAQWALAQRTLHGLQPPESTSLFNDKSSYRELSEIAEQAKRRAEVARLRELHTLKGHVESVVKLKGLDIDTIQQHYTV</sequence>
<reference evidence="1 2" key="1">
    <citation type="journal article" date="2022" name="Hortic Res">
        <title>A haplotype resolved chromosomal level avocado genome allows analysis of novel avocado genes.</title>
        <authorList>
            <person name="Nath O."/>
            <person name="Fletcher S.J."/>
            <person name="Hayward A."/>
            <person name="Shaw L.M."/>
            <person name="Masouleh A.K."/>
            <person name="Furtado A."/>
            <person name="Henry R.J."/>
            <person name="Mitter N."/>
        </authorList>
    </citation>
    <scope>NUCLEOTIDE SEQUENCE [LARGE SCALE GENOMIC DNA]</scope>
    <source>
        <strain evidence="2">cv. Hass</strain>
    </source>
</reference>
<name>A0ACC2L7D5_PERAE</name>
<dbReference type="Proteomes" id="UP001234297">
    <property type="component" value="Chromosome 7"/>
</dbReference>
<proteinExistence type="predicted"/>
<keyword evidence="2" id="KW-1185">Reference proteome</keyword>
<dbReference type="EMBL" id="CM056815">
    <property type="protein sequence ID" value="KAJ8628949.1"/>
    <property type="molecule type" value="Genomic_DNA"/>
</dbReference>
<gene>
    <name evidence="1" type="ORF">MRB53_022272</name>
</gene>